<protein>
    <submittedName>
        <fullName evidence="2">Uncharacterized protein</fullName>
    </submittedName>
</protein>
<dbReference type="OrthoDB" id="3483565at2"/>
<sequence length="243" mass="26692">MFTIPALPAVRAWRERAEARDRYADLTTWLHEVIDDLYVLTDHDKRAEALDLAGEIATELAELHTAAWGEEADEAGRPMRASLAGQAALLHQVADTERAVINAITWPIRALEPEGDHAAELRVWTQLAHTADPTTRAACLRGLHLLVGQHVGGRAAAILAVLAEIDEHRAAHGHTHPAAPRPPHWYRWSRPLITTVFGLLGLAAVVPGLDATTRLTVLLAIPAGVYAAQFIFFRAQDRRKADR</sequence>
<evidence type="ECO:0000313" key="2">
    <source>
        <dbReference type="EMBL" id="KAB2379294.1"/>
    </source>
</evidence>
<dbReference type="EMBL" id="WBMR01000059">
    <property type="protein sequence ID" value="KAB2379294.1"/>
    <property type="molecule type" value="Genomic_DNA"/>
</dbReference>
<reference evidence="2 3" key="1">
    <citation type="submission" date="2019-09" db="EMBL/GenBank/DDBJ databases">
        <title>Actinomadura physcomitrii sp. nov., a novel actinomycete isolated from moss [Physcomitrium sphaericum (Ludw) Fuernr].</title>
        <authorList>
            <person name="Liu C."/>
            <person name="Zhuang X."/>
        </authorList>
    </citation>
    <scope>NUCLEOTIDE SEQUENCE [LARGE SCALE GENOMIC DNA]</scope>
    <source>
        <strain evidence="2 3">CYP1-1B</strain>
    </source>
</reference>
<accession>A0A6L3W040</accession>
<feature type="transmembrane region" description="Helical" evidence="1">
    <location>
        <begin position="215"/>
        <end position="233"/>
    </location>
</feature>
<dbReference type="AlphaFoldDB" id="A0A6L3W040"/>
<comment type="caution">
    <text evidence="2">The sequence shown here is derived from an EMBL/GenBank/DDBJ whole genome shotgun (WGS) entry which is preliminary data.</text>
</comment>
<gene>
    <name evidence="2" type="ORF">F9B16_21015</name>
</gene>
<dbReference type="Proteomes" id="UP000483004">
    <property type="component" value="Unassembled WGS sequence"/>
</dbReference>
<keyword evidence="1" id="KW-0472">Membrane</keyword>
<keyword evidence="1" id="KW-1133">Transmembrane helix</keyword>
<proteinExistence type="predicted"/>
<keyword evidence="3" id="KW-1185">Reference proteome</keyword>
<keyword evidence="1" id="KW-0812">Transmembrane</keyword>
<evidence type="ECO:0000256" key="1">
    <source>
        <dbReference type="SAM" id="Phobius"/>
    </source>
</evidence>
<name>A0A6L3W040_9ACTN</name>
<evidence type="ECO:0000313" key="3">
    <source>
        <dbReference type="Proteomes" id="UP000483004"/>
    </source>
</evidence>
<organism evidence="2 3">
    <name type="scientific">Actinomadura montaniterrae</name>
    <dbReference type="NCBI Taxonomy" id="1803903"/>
    <lineage>
        <taxon>Bacteria</taxon>
        <taxon>Bacillati</taxon>
        <taxon>Actinomycetota</taxon>
        <taxon>Actinomycetes</taxon>
        <taxon>Streptosporangiales</taxon>
        <taxon>Thermomonosporaceae</taxon>
        <taxon>Actinomadura</taxon>
    </lineage>
</organism>
<dbReference type="RefSeq" id="WP_151541815.1">
    <property type="nucleotide sequence ID" value="NZ_WBMR01000059.1"/>
</dbReference>